<keyword evidence="1" id="KW-0175">Coiled coil</keyword>
<evidence type="ECO:0000313" key="4">
    <source>
        <dbReference type="EMBL" id="CAF1615017.1"/>
    </source>
</evidence>
<accession>A0A816BZR6</accession>
<comment type="caution">
    <text evidence="4">The sequence shown here is derived from an EMBL/GenBank/DDBJ whole genome shotgun (WGS) entry which is preliminary data.</text>
</comment>
<organism evidence="4 5">
    <name type="scientific">Rotaria sordida</name>
    <dbReference type="NCBI Taxonomy" id="392033"/>
    <lineage>
        <taxon>Eukaryota</taxon>
        <taxon>Metazoa</taxon>
        <taxon>Spiralia</taxon>
        <taxon>Gnathifera</taxon>
        <taxon>Rotifera</taxon>
        <taxon>Eurotatoria</taxon>
        <taxon>Bdelloidea</taxon>
        <taxon>Philodinida</taxon>
        <taxon>Philodinidae</taxon>
        <taxon>Rotaria</taxon>
    </lineage>
</organism>
<feature type="compositionally biased region" description="Acidic residues" evidence="2">
    <location>
        <begin position="7"/>
        <end position="24"/>
    </location>
</feature>
<feature type="region of interest" description="Disordered" evidence="2">
    <location>
        <begin position="241"/>
        <end position="279"/>
    </location>
</feature>
<sequence>MSLTQGNDEDIFQEFPDDLGADDETSIQFDKRRRRFVKEYEDDLFDIEQCPETVGVQEEQQYLSGKLRQLSASHQESESTTQWNATNRIKTDNIVTSSQLFPKYLSHESKEFDRMIFGLRQQTGTSIYTEKLRAIAFLIDQLERIELEKRLYTTYLRSGQGTLVERDIDRFNDVFHEYGDDIDEDEDKNIDFDNLQRTIIEEEDEYNEDDDNESVIQIEELLDHGSNVILLDPTVEEDELSQKLSQLSASSEVKRTTHQEQTKESKTRKRPALTPTTPTTTITTTLHVVQTTKKLKTSDDKEQSSFILPRYLSSSNKTFEERMANVLQNVPYSSITIEHLRHIAYLIHKIASVELDKSLWTAYLLSGTGKLRNEELPRTSRAITTTTTSSEFDVTSKVLLWSNEVKTKMKADGIKTTTDPNADDYNACLKYVKEVLEKYEKEIVDYQAQLKQIKERFMNIFTNEMEEAIMKFVQRYGVSLYKLIIEEQIAVVKYDYKNRLIQLEFYHEEPNCYQQQVFENLTVARREKETAKFEVAILKQRAIHNHLPKSFQSLDIPTSISLNNINDPRIRQQLYEKCEKILQKTKSEMMLVYIAVAETKMNETKEKFNKDMADMQDIQHSGPHTKRLTQNMVAIMNRRFQNINERLVNLYKLKLHYFDVAPMAKN</sequence>
<dbReference type="EMBL" id="CAJNOL010006177">
    <property type="protein sequence ID" value="CAF1615017.1"/>
    <property type="molecule type" value="Genomic_DNA"/>
</dbReference>
<keyword evidence="5" id="KW-1185">Reference proteome</keyword>
<gene>
    <name evidence="4" type="ORF">JXQ802_LOCUS49862</name>
    <name evidence="3" type="ORF">PYM288_LOCUS33730</name>
</gene>
<feature type="coiled-coil region" evidence="1">
    <location>
        <begin position="429"/>
        <end position="456"/>
    </location>
</feature>
<evidence type="ECO:0000256" key="2">
    <source>
        <dbReference type="SAM" id="MobiDB-lite"/>
    </source>
</evidence>
<feature type="compositionally biased region" description="Low complexity" evidence="2">
    <location>
        <begin position="242"/>
        <end position="251"/>
    </location>
</feature>
<name>A0A816BZR6_9BILA</name>
<evidence type="ECO:0000313" key="5">
    <source>
        <dbReference type="Proteomes" id="UP000663870"/>
    </source>
</evidence>
<evidence type="ECO:0000256" key="1">
    <source>
        <dbReference type="SAM" id="Coils"/>
    </source>
</evidence>
<feature type="region of interest" description="Disordered" evidence="2">
    <location>
        <begin position="1"/>
        <end position="24"/>
    </location>
</feature>
<dbReference type="AlphaFoldDB" id="A0A816BZR6"/>
<protein>
    <submittedName>
        <fullName evidence="4">Uncharacterized protein</fullName>
    </submittedName>
</protein>
<dbReference type="Proteomes" id="UP000663870">
    <property type="component" value="Unassembled WGS sequence"/>
</dbReference>
<dbReference type="Proteomes" id="UP000663854">
    <property type="component" value="Unassembled WGS sequence"/>
</dbReference>
<dbReference type="EMBL" id="CAJNOH010004728">
    <property type="protein sequence ID" value="CAF1378464.1"/>
    <property type="molecule type" value="Genomic_DNA"/>
</dbReference>
<reference evidence="4" key="1">
    <citation type="submission" date="2021-02" db="EMBL/GenBank/DDBJ databases">
        <authorList>
            <person name="Nowell W R."/>
        </authorList>
    </citation>
    <scope>NUCLEOTIDE SEQUENCE</scope>
</reference>
<evidence type="ECO:0000313" key="3">
    <source>
        <dbReference type="EMBL" id="CAF1378464.1"/>
    </source>
</evidence>
<proteinExistence type="predicted"/>
<feature type="compositionally biased region" description="Basic and acidic residues" evidence="2">
    <location>
        <begin position="252"/>
        <end position="265"/>
    </location>
</feature>